<evidence type="ECO:0000313" key="3">
    <source>
        <dbReference type="Proteomes" id="UP000266861"/>
    </source>
</evidence>
<protein>
    <submittedName>
        <fullName evidence="2">Uncharacterized protein</fullName>
    </submittedName>
</protein>
<accession>A0A397J638</accession>
<name>A0A397J638_9GLOM</name>
<organism evidence="2 3">
    <name type="scientific">Diversispora epigaea</name>
    <dbReference type="NCBI Taxonomy" id="1348612"/>
    <lineage>
        <taxon>Eukaryota</taxon>
        <taxon>Fungi</taxon>
        <taxon>Fungi incertae sedis</taxon>
        <taxon>Mucoromycota</taxon>
        <taxon>Glomeromycotina</taxon>
        <taxon>Glomeromycetes</taxon>
        <taxon>Diversisporales</taxon>
        <taxon>Diversisporaceae</taxon>
        <taxon>Diversispora</taxon>
    </lineage>
</organism>
<dbReference type="Proteomes" id="UP000266861">
    <property type="component" value="Unassembled WGS sequence"/>
</dbReference>
<sequence>MTKNLINISIENDPEYIKFIICLKIFGQSRRECLLNKGDFMLYQKRVMHMPQIVLLQSKGAMLQGFIKTYNRRIKVNTTNNLLSREEIEIENNEDDQDEERQMQKDFIFGSLD</sequence>
<feature type="region of interest" description="Disordered" evidence="1">
    <location>
        <begin position="89"/>
        <end position="113"/>
    </location>
</feature>
<feature type="compositionally biased region" description="Acidic residues" evidence="1">
    <location>
        <begin position="89"/>
        <end position="99"/>
    </location>
</feature>
<comment type="caution">
    <text evidence="2">The sequence shown here is derived from an EMBL/GenBank/DDBJ whole genome shotgun (WGS) entry which is preliminary data.</text>
</comment>
<proteinExistence type="predicted"/>
<gene>
    <name evidence="2" type="ORF">Glove_137g138</name>
</gene>
<keyword evidence="3" id="KW-1185">Reference proteome</keyword>
<dbReference type="EMBL" id="PQFF01000128">
    <property type="protein sequence ID" value="RHZ80280.1"/>
    <property type="molecule type" value="Genomic_DNA"/>
</dbReference>
<evidence type="ECO:0000256" key="1">
    <source>
        <dbReference type="SAM" id="MobiDB-lite"/>
    </source>
</evidence>
<dbReference type="AlphaFoldDB" id="A0A397J638"/>
<evidence type="ECO:0000313" key="2">
    <source>
        <dbReference type="EMBL" id="RHZ80280.1"/>
    </source>
</evidence>
<reference evidence="2 3" key="1">
    <citation type="submission" date="2018-08" db="EMBL/GenBank/DDBJ databases">
        <title>Genome and evolution of the arbuscular mycorrhizal fungus Diversispora epigaea (formerly Glomus versiforme) and its bacterial endosymbionts.</title>
        <authorList>
            <person name="Sun X."/>
            <person name="Fei Z."/>
            <person name="Harrison M."/>
        </authorList>
    </citation>
    <scope>NUCLEOTIDE SEQUENCE [LARGE SCALE GENOMIC DNA]</scope>
    <source>
        <strain evidence="2 3">IT104</strain>
    </source>
</reference>